<feature type="region of interest" description="Disordered" evidence="1">
    <location>
        <begin position="30"/>
        <end position="91"/>
    </location>
</feature>
<comment type="caution">
    <text evidence="2">The sequence shown here is derived from an EMBL/GenBank/DDBJ whole genome shotgun (WGS) entry which is preliminary data.</text>
</comment>
<evidence type="ECO:0000256" key="1">
    <source>
        <dbReference type="SAM" id="MobiDB-lite"/>
    </source>
</evidence>
<evidence type="ECO:0008006" key="3">
    <source>
        <dbReference type="Google" id="ProtNLM"/>
    </source>
</evidence>
<name>A0A0C1USA8_9CYAN</name>
<dbReference type="EMBL" id="JTHE02000003">
    <property type="protein sequence ID" value="NEV69011.1"/>
    <property type="molecule type" value="Genomic_DNA"/>
</dbReference>
<gene>
    <name evidence="2" type="ORF">QQ91_018080</name>
</gene>
<reference evidence="2" key="3">
    <citation type="submission" date="2020-02" db="EMBL/GenBank/DDBJ databases">
        <authorList>
            <person name="Sarangi A.N."/>
            <person name="Ghosh S."/>
            <person name="Mukherjee M."/>
            <person name="Tripathy S."/>
        </authorList>
    </citation>
    <scope>NUCLEOTIDE SEQUENCE</scope>
    <source>
        <strain evidence="2">BDU141951</strain>
    </source>
</reference>
<reference evidence="2" key="1">
    <citation type="submission" date="2014-11" db="EMBL/GenBank/DDBJ databases">
        <authorList>
            <person name="Malar M.C."/>
            <person name="Sen D."/>
            <person name="Tripathy S."/>
        </authorList>
    </citation>
    <scope>NUCLEOTIDE SEQUENCE</scope>
    <source>
        <strain evidence="2">BDU141951</strain>
    </source>
</reference>
<evidence type="ECO:0000313" key="2">
    <source>
        <dbReference type="EMBL" id="NEV69011.1"/>
    </source>
</evidence>
<dbReference type="Gene3D" id="3.30.1390.10">
    <property type="match status" value="1"/>
</dbReference>
<proteinExistence type="predicted"/>
<reference evidence="2" key="2">
    <citation type="journal article" date="2015" name="Genome Announc.">
        <title>Draft Genome Sequence of Filamentous Marine Cyanobacterium Lyngbya confervoides Strain BDU141951.</title>
        <authorList>
            <person name="Chandrababunaidu M.M."/>
            <person name="Sen D."/>
            <person name="Tripathy S."/>
        </authorList>
    </citation>
    <scope>NUCLEOTIDE SEQUENCE</scope>
    <source>
        <strain evidence="2">BDU141951</strain>
    </source>
</reference>
<sequence>MHPISLIFLGLCAFLVGFWLVRQLERRKVKSSGPQAMMPPTPAVTDSAAQAAEAQRAIGSSDPAAVDNDSRSVPPIADADPVDTPPKSAPASNYDIRDLILADRSEEAVKLLQKRKGWNLATAQKIVAQQAQRQSPKDLDPALIAEARQLLAENRKVSAVKLIYDRTGWSLRAAKDYVENSL</sequence>
<feature type="compositionally biased region" description="Low complexity" evidence="1">
    <location>
        <begin position="48"/>
        <end position="57"/>
    </location>
</feature>
<dbReference type="AlphaFoldDB" id="A0A0C1USA8"/>
<dbReference type="InterPro" id="IPR014719">
    <property type="entry name" value="Ribosomal_bL12_C/ClpS-like"/>
</dbReference>
<protein>
    <recommendedName>
        <fullName evidence="3">Ribosomal protein L7/L12 C-terminal domain-containing protein</fullName>
    </recommendedName>
</protein>
<organism evidence="2">
    <name type="scientific">Lyngbya confervoides BDU141951</name>
    <dbReference type="NCBI Taxonomy" id="1574623"/>
    <lineage>
        <taxon>Bacteria</taxon>
        <taxon>Bacillati</taxon>
        <taxon>Cyanobacteriota</taxon>
        <taxon>Cyanophyceae</taxon>
        <taxon>Oscillatoriophycideae</taxon>
        <taxon>Oscillatoriales</taxon>
        <taxon>Microcoleaceae</taxon>
        <taxon>Lyngbya</taxon>
    </lineage>
</organism>
<accession>A0A0C1USA8</accession>